<organism evidence="1 2">
    <name type="scientific">Austropuccinia psidii MF-1</name>
    <dbReference type="NCBI Taxonomy" id="1389203"/>
    <lineage>
        <taxon>Eukaryota</taxon>
        <taxon>Fungi</taxon>
        <taxon>Dikarya</taxon>
        <taxon>Basidiomycota</taxon>
        <taxon>Pucciniomycotina</taxon>
        <taxon>Pucciniomycetes</taxon>
        <taxon>Pucciniales</taxon>
        <taxon>Sphaerophragmiaceae</taxon>
        <taxon>Austropuccinia</taxon>
    </lineage>
</organism>
<proteinExistence type="predicted"/>
<name>A0A9Q3C2R0_9BASI</name>
<evidence type="ECO:0000313" key="2">
    <source>
        <dbReference type="Proteomes" id="UP000765509"/>
    </source>
</evidence>
<dbReference type="Proteomes" id="UP000765509">
    <property type="component" value="Unassembled WGS sequence"/>
</dbReference>
<accession>A0A9Q3C2R0</accession>
<dbReference type="EMBL" id="AVOT02004175">
    <property type="protein sequence ID" value="MBW0475610.1"/>
    <property type="molecule type" value="Genomic_DNA"/>
</dbReference>
<dbReference type="AlphaFoldDB" id="A0A9Q3C2R0"/>
<gene>
    <name evidence="1" type="ORF">O181_015325</name>
</gene>
<sequence length="95" mass="11323">MKEIRGRRNWPWWKSQIIQKYSNGTWIGQKTISFENEKYSVDNDPYEGCPSQSERLKGIDPQMKIQMRNHKILTKNASRTRACSKIQMQPKLHSR</sequence>
<keyword evidence="2" id="KW-1185">Reference proteome</keyword>
<evidence type="ECO:0000313" key="1">
    <source>
        <dbReference type="EMBL" id="MBW0475610.1"/>
    </source>
</evidence>
<dbReference type="OrthoDB" id="2507294at2759"/>
<reference evidence="1" key="1">
    <citation type="submission" date="2021-03" db="EMBL/GenBank/DDBJ databases">
        <title>Draft genome sequence of rust myrtle Austropuccinia psidii MF-1, a brazilian biotype.</title>
        <authorList>
            <person name="Quecine M.C."/>
            <person name="Pachon D.M.R."/>
            <person name="Bonatelli M.L."/>
            <person name="Correr F.H."/>
            <person name="Franceschini L.M."/>
            <person name="Leite T.F."/>
            <person name="Margarido G.R.A."/>
            <person name="Almeida C.A."/>
            <person name="Ferrarezi J.A."/>
            <person name="Labate C.A."/>
        </authorList>
    </citation>
    <scope>NUCLEOTIDE SEQUENCE</scope>
    <source>
        <strain evidence="1">MF-1</strain>
    </source>
</reference>
<comment type="caution">
    <text evidence="1">The sequence shown here is derived from an EMBL/GenBank/DDBJ whole genome shotgun (WGS) entry which is preliminary data.</text>
</comment>
<protein>
    <submittedName>
        <fullName evidence="1">Uncharacterized protein</fullName>
    </submittedName>
</protein>